<keyword evidence="1" id="KW-0472">Membrane</keyword>
<evidence type="ECO:0000259" key="2">
    <source>
        <dbReference type="Pfam" id="PF01578"/>
    </source>
</evidence>
<feature type="transmembrane region" description="Helical" evidence="1">
    <location>
        <begin position="210"/>
        <end position="229"/>
    </location>
</feature>
<feature type="domain" description="Cytochrome c assembly protein" evidence="2">
    <location>
        <begin position="43"/>
        <end position="261"/>
    </location>
</feature>
<proteinExistence type="predicted"/>
<keyword evidence="1" id="KW-1133">Transmembrane helix</keyword>
<dbReference type="GO" id="GO:0017004">
    <property type="term" value="P:cytochrome complex assembly"/>
    <property type="evidence" value="ECO:0007669"/>
    <property type="project" value="InterPro"/>
</dbReference>
<gene>
    <name evidence="3" type="ORF">MNBD_GAMMA21-1889</name>
</gene>
<dbReference type="Pfam" id="PF01578">
    <property type="entry name" value="Cytochrom_C_asm"/>
    <property type="match status" value="1"/>
</dbReference>
<sequence length="265" mass="29759">MSEPVFASAAIVIYLLLTVLFTFRLITHGRGMGKSRLLILAYVAIILHAYTLYLRLFSGDALDISFFTVFSLIAWVIALMLISFAWHDPIENLAIGVLPIAALSVLLRLINEQTNPLAHDLSFVLEIHIITSLIAYSLLSIAALQAILLYVQDVQLHNKHAAGFVRSLPPLETMEKLLFRMIGTGFVILCISLISGFFFIEDLISQHKTVLSIGAWILFAVLLVGRWRFGWRGRIAIRWTLAGFAFLLLAYFGSKFVLEIILQRP</sequence>
<dbReference type="PANTHER" id="PTHR38034:SF1">
    <property type="entry name" value="INNER MEMBRANE PROTEIN YPJD"/>
    <property type="match status" value="1"/>
</dbReference>
<organism evidence="3">
    <name type="scientific">hydrothermal vent metagenome</name>
    <dbReference type="NCBI Taxonomy" id="652676"/>
    <lineage>
        <taxon>unclassified sequences</taxon>
        <taxon>metagenomes</taxon>
        <taxon>ecological metagenomes</taxon>
    </lineage>
</organism>
<keyword evidence="1" id="KW-0812">Transmembrane</keyword>
<dbReference type="GO" id="GO:0020037">
    <property type="term" value="F:heme binding"/>
    <property type="evidence" value="ECO:0007669"/>
    <property type="project" value="InterPro"/>
</dbReference>
<dbReference type="AlphaFoldDB" id="A0A3B0ZJ30"/>
<feature type="transmembrane region" description="Helical" evidence="1">
    <location>
        <begin position="64"/>
        <end position="86"/>
    </location>
</feature>
<feature type="transmembrane region" description="Helical" evidence="1">
    <location>
        <begin position="38"/>
        <end position="58"/>
    </location>
</feature>
<dbReference type="GO" id="GO:0005886">
    <property type="term" value="C:plasma membrane"/>
    <property type="evidence" value="ECO:0007669"/>
    <property type="project" value="TreeGrafter"/>
</dbReference>
<dbReference type="InterPro" id="IPR052372">
    <property type="entry name" value="YpjD/HemX"/>
</dbReference>
<accession>A0A3B0ZJ30</accession>
<feature type="transmembrane region" description="Helical" evidence="1">
    <location>
        <begin position="6"/>
        <end position="26"/>
    </location>
</feature>
<protein>
    <submittedName>
        <fullName evidence="3">Inner membrane protein YpjD</fullName>
    </submittedName>
</protein>
<feature type="transmembrane region" description="Helical" evidence="1">
    <location>
        <begin position="241"/>
        <end position="262"/>
    </location>
</feature>
<dbReference type="PANTHER" id="PTHR38034">
    <property type="entry name" value="INNER MEMBRANE PROTEIN YPJD"/>
    <property type="match status" value="1"/>
</dbReference>
<name>A0A3B0ZJ30_9ZZZZ</name>
<feature type="transmembrane region" description="Helical" evidence="1">
    <location>
        <begin position="93"/>
        <end position="110"/>
    </location>
</feature>
<evidence type="ECO:0000256" key="1">
    <source>
        <dbReference type="SAM" id="Phobius"/>
    </source>
</evidence>
<dbReference type="EMBL" id="UOFR01000019">
    <property type="protein sequence ID" value="VAW93455.1"/>
    <property type="molecule type" value="Genomic_DNA"/>
</dbReference>
<dbReference type="InterPro" id="IPR002541">
    <property type="entry name" value="Cyt_c_assembly"/>
</dbReference>
<feature type="transmembrane region" description="Helical" evidence="1">
    <location>
        <begin position="177"/>
        <end position="198"/>
    </location>
</feature>
<feature type="transmembrane region" description="Helical" evidence="1">
    <location>
        <begin position="130"/>
        <end position="151"/>
    </location>
</feature>
<evidence type="ECO:0000313" key="3">
    <source>
        <dbReference type="EMBL" id="VAW93455.1"/>
    </source>
</evidence>
<reference evidence="3" key="1">
    <citation type="submission" date="2018-06" db="EMBL/GenBank/DDBJ databases">
        <authorList>
            <person name="Zhirakovskaya E."/>
        </authorList>
    </citation>
    <scope>NUCLEOTIDE SEQUENCE</scope>
</reference>